<dbReference type="PROSITE" id="PS50977">
    <property type="entry name" value="HTH_TETR_2"/>
    <property type="match status" value="1"/>
</dbReference>
<dbReference type="PANTHER" id="PTHR43479:SF11">
    <property type="entry name" value="ACREF_ENVCD OPERON REPRESSOR-RELATED"/>
    <property type="match status" value="1"/>
</dbReference>
<evidence type="ECO:0000259" key="4">
    <source>
        <dbReference type="PROSITE" id="PS50977"/>
    </source>
</evidence>
<name>A0A084H4J7_METID</name>
<sequence>MKQFERRVRSEKALLHAAAELINKAGCSKTTLAMIMKKTGLSKGAIYHYIKSKDDLLAMVLDEKIQEINEAFFEKMGKSKEEMKDPAEVISMSFAAMNNPEGVVNRILVYFIGRYDHKTARNALRDFDHYMVEFAKFWILSGQKNGVISDEVDALKTAEFLVLMASGFRMRRLYSKSHTDNEEMADYIKDLLIKPVLSEKI</sequence>
<evidence type="ECO:0000313" key="5">
    <source>
        <dbReference type="EMBL" id="KEZ54509.1"/>
    </source>
</evidence>
<dbReference type="Pfam" id="PF00440">
    <property type="entry name" value="TetR_N"/>
    <property type="match status" value="1"/>
</dbReference>
<dbReference type="RefSeq" id="WP_029565774.1">
    <property type="nucleotide sequence ID" value="NZ_JNVC02000001.1"/>
</dbReference>
<evidence type="ECO:0000313" key="6">
    <source>
        <dbReference type="Proteomes" id="UP000028549"/>
    </source>
</evidence>
<keyword evidence="2 3" id="KW-0238">DNA-binding</keyword>
<dbReference type="InterPro" id="IPR001647">
    <property type="entry name" value="HTH_TetR"/>
</dbReference>
<keyword evidence="6" id="KW-1185">Reference proteome</keyword>
<dbReference type="SUPFAM" id="SSF48498">
    <property type="entry name" value="Tetracyclin repressor-like, C-terminal domain"/>
    <property type="match status" value="1"/>
</dbReference>
<dbReference type="PANTHER" id="PTHR43479">
    <property type="entry name" value="ACREF/ENVCD OPERON REPRESSOR-RELATED"/>
    <property type="match status" value="1"/>
</dbReference>
<accession>A0A084H4J7</accession>
<comment type="caution">
    <text evidence="5">The sequence shown here is derived from an EMBL/GenBank/DDBJ whole genome shotgun (WGS) entry which is preliminary data.</text>
</comment>
<gene>
    <name evidence="5" type="ORF">GS18_0206285</name>
</gene>
<feature type="DNA-binding region" description="H-T-H motif" evidence="3">
    <location>
        <begin position="31"/>
        <end position="50"/>
    </location>
</feature>
<evidence type="ECO:0000256" key="2">
    <source>
        <dbReference type="ARBA" id="ARBA00023125"/>
    </source>
</evidence>
<dbReference type="AlphaFoldDB" id="A0A084H4J7"/>
<organism evidence="5 6">
    <name type="scientific">Metabacillus indicus</name>
    <name type="common">Bacillus indicus</name>
    <dbReference type="NCBI Taxonomy" id="246786"/>
    <lineage>
        <taxon>Bacteria</taxon>
        <taxon>Bacillati</taxon>
        <taxon>Bacillota</taxon>
        <taxon>Bacilli</taxon>
        <taxon>Bacillales</taxon>
        <taxon>Bacillaceae</taxon>
        <taxon>Metabacillus</taxon>
    </lineage>
</organism>
<proteinExistence type="predicted"/>
<dbReference type="SUPFAM" id="SSF46689">
    <property type="entry name" value="Homeodomain-like"/>
    <property type="match status" value="1"/>
</dbReference>
<dbReference type="InterPro" id="IPR050624">
    <property type="entry name" value="HTH-type_Tx_Regulator"/>
</dbReference>
<evidence type="ECO:0000256" key="3">
    <source>
        <dbReference type="PROSITE-ProRule" id="PRU00335"/>
    </source>
</evidence>
<dbReference type="OrthoDB" id="9814703at2"/>
<dbReference type="Gene3D" id="1.10.357.10">
    <property type="entry name" value="Tetracycline Repressor, domain 2"/>
    <property type="match status" value="1"/>
</dbReference>
<dbReference type="PRINTS" id="PR00455">
    <property type="entry name" value="HTHTETR"/>
</dbReference>
<evidence type="ECO:0000256" key="1">
    <source>
        <dbReference type="ARBA" id="ARBA00022491"/>
    </source>
</evidence>
<dbReference type="InterPro" id="IPR036271">
    <property type="entry name" value="Tet_transcr_reg_TetR-rel_C_sf"/>
</dbReference>
<dbReference type="Proteomes" id="UP000028549">
    <property type="component" value="Unassembled WGS sequence"/>
</dbReference>
<protein>
    <recommendedName>
        <fullName evidence="4">HTH tetR-type domain-containing protein</fullName>
    </recommendedName>
</protein>
<dbReference type="GO" id="GO:0003677">
    <property type="term" value="F:DNA binding"/>
    <property type="evidence" value="ECO:0007669"/>
    <property type="project" value="UniProtKB-UniRule"/>
</dbReference>
<keyword evidence="1" id="KW-0678">Repressor</keyword>
<dbReference type="EMBL" id="JNVC02000001">
    <property type="protein sequence ID" value="KEZ54509.1"/>
    <property type="molecule type" value="Genomic_DNA"/>
</dbReference>
<feature type="domain" description="HTH tetR-type" evidence="4">
    <location>
        <begin position="8"/>
        <end position="68"/>
    </location>
</feature>
<reference evidence="5 6" key="1">
    <citation type="journal article" date="2005" name="Int. J. Syst. Evol. Microbiol.">
        <title>Bacillus cibi sp. nov., isolated from jeotgal, a traditional Korean fermented seafood.</title>
        <authorList>
            <person name="Yoon J.H."/>
            <person name="Lee C.H."/>
            <person name="Oh T.K."/>
        </authorList>
    </citation>
    <scope>NUCLEOTIDE SEQUENCE [LARGE SCALE GENOMIC DNA]</scope>
    <source>
        <strain evidence="5 6">DSM 16189</strain>
    </source>
</reference>
<dbReference type="InterPro" id="IPR009057">
    <property type="entry name" value="Homeodomain-like_sf"/>
</dbReference>